<accession>A0A4D9DTK2</accession>
<evidence type="ECO:0000256" key="1">
    <source>
        <dbReference type="SAM" id="MobiDB-lite"/>
    </source>
</evidence>
<organism evidence="2 3">
    <name type="scientific">Platysternon megacephalum</name>
    <name type="common">big-headed turtle</name>
    <dbReference type="NCBI Taxonomy" id="55544"/>
    <lineage>
        <taxon>Eukaryota</taxon>
        <taxon>Metazoa</taxon>
        <taxon>Chordata</taxon>
        <taxon>Craniata</taxon>
        <taxon>Vertebrata</taxon>
        <taxon>Euteleostomi</taxon>
        <taxon>Archelosauria</taxon>
        <taxon>Testudinata</taxon>
        <taxon>Testudines</taxon>
        <taxon>Cryptodira</taxon>
        <taxon>Durocryptodira</taxon>
        <taxon>Testudinoidea</taxon>
        <taxon>Platysternidae</taxon>
        <taxon>Platysternon</taxon>
    </lineage>
</organism>
<proteinExistence type="predicted"/>
<dbReference type="Proteomes" id="UP000297703">
    <property type="component" value="Unassembled WGS sequence"/>
</dbReference>
<evidence type="ECO:0000313" key="2">
    <source>
        <dbReference type="EMBL" id="TFK01076.1"/>
    </source>
</evidence>
<feature type="compositionally biased region" description="Polar residues" evidence="1">
    <location>
        <begin position="9"/>
        <end position="18"/>
    </location>
</feature>
<name>A0A4D9DTK2_9SAUR</name>
<gene>
    <name evidence="2" type="ORF">DR999_PMT16695</name>
</gene>
<feature type="region of interest" description="Disordered" evidence="1">
    <location>
        <begin position="1"/>
        <end position="83"/>
    </location>
</feature>
<feature type="compositionally biased region" description="Polar residues" evidence="1">
    <location>
        <begin position="35"/>
        <end position="49"/>
    </location>
</feature>
<sequence>MHPAAPKTQPKTLTTASARPTALHRLPVVAPSPPQRTLRTTAPKNTLGVSGTWRISSSRRKSGNRKNPPRDAAAESSHTLRPACRDITEYTPLSSHGGHLSPMASSCREPAPPRSYCRLITSRCSRRKTPPPPMPLPPERSTANQLLLPPGVRRGVSQLPEKTPAAQLLLLRPALASVAFGFSIVEGMRSYRLEMTGNKSSENSKILLA</sequence>
<dbReference type="AlphaFoldDB" id="A0A4D9DTK2"/>
<keyword evidence="3" id="KW-1185">Reference proteome</keyword>
<protein>
    <submittedName>
        <fullName evidence="2">Uncharacterized protein</fullName>
    </submittedName>
</protein>
<reference evidence="2 3" key="1">
    <citation type="submission" date="2019-04" db="EMBL/GenBank/DDBJ databases">
        <title>Draft genome of the big-headed turtle Platysternon megacephalum.</title>
        <authorList>
            <person name="Gong S."/>
        </authorList>
    </citation>
    <scope>NUCLEOTIDE SEQUENCE [LARGE SCALE GENOMIC DNA]</scope>
    <source>
        <strain evidence="2">DO16091913</strain>
        <tissue evidence="2">Muscle</tissue>
    </source>
</reference>
<reference evidence="2 3" key="2">
    <citation type="submission" date="2019-04" db="EMBL/GenBank/DDBJ databases">
        <title>The genome sequence of big-headed turtle.</title>
        <authorList>
            <person name="Gong S."/>
        </authorList>
    </citation>
    <scope>NUCLEOTIDE SEQUENCE [LARGE SCALE GENOMIC DNA]</scope>
    <source>
        <strain evidence="2">DO16091913</strain>
        <tissue evidence="2">Muscle</tissue>
    </source>
</reference>
<comment type="caution">
    <text evidence="2">The sequence shown here is derived from an EMBL/GenBank/DDBJ whole genome shotgun (WGS) entry which is preliminary data.</text>
</comment>
<dbReference type="EMBL" id="QXTE01000240">
    <property type="protein sequence ID" value="TFK01076.1"/>
    <property type="molecule type" value="Genomic_DNA"/>
</dbReference>
<feature type="region of interest" description="Disordered" evidence="1">
    <location>
        <begin position="122"/>
        <end position="143"/>
    </location>
</feature>
<evidence type="ECO:0000313" key="3">
    <source>
        <dbReference type="Proteomes" id="UP000297703"/>
    </source>
</evidence>